<feature type="region of interest" description="Disordered" evidence="1">
    <location>
        <begin position="1"/>
        <end position="35"/>
    </location>
</feature>
<dbReference type="OrthoDB" id="4331268at2"/>
<gene>
    <name evidence="3" type="ORF">SAMN05444921_109112</name>
</gene>
<feature type="transmembrane region" description="Helical" evidence="2">
    <location>
        <begin position="44"/>
        <end position="60"/>
    </location>
</feature>
<sequence>MTRRGDETLNDLDERMRMSDPRFARGLDAGRPCPPREYRRGPDWALLAGAVALLTAGLVLPQGLMLAAGLVLAGIAAQFLTAPRRRAGRRARPH</sequence>
<dbReference type="RefSeq" id="WP_093654979.1">
    <property type="nucleotide sequence ID" value="NZ_FNHI01000009.1"/>
</dbReference>
<dbReference type="STRING" id="1196353.SAMN05444921_109112"/>
<evidence type="ECO:0000313" key="4">
    <source>
        <dbReference type="Proteomes" id="UP000199063"/>
    </source>
</evidence>
<evidence type="ECO:0000313" key="3">
    <source>
        <dbReference type="EMBL" id="SDM51205.1"/>
    </source>
</evidence>
<dbReference type="Proteomes" id="UP000199063">
    <property type="component" value="Unassembled WGS sequence"/>
</dbReference>
<evidence type="ECO:0000256" key="1">
    <source>
        <dbReference type="SAM" id="MobiDB-lite"/>
    </source>
</evidence>
<dbReference type="Pfam" id="PF11239">
    <property type="entry name" value="DUF3040"/>
    <property type="match status" value="1"/>
</dbReference>
<reference evidence="4" key="1">
    <citation type="submission" date="2016-10" db="EMBL/GenBank/DDBJ databases">
        <authorList>
            <person name="Varghese N."/>
            <person name="Submissions S."/>
        </authorList>
    </citation>
    <scope>NUCLEOTIDE SEQUENCE [LARGE SCALE GENOMIC DNA]</scope>
    <source>
        <strain evidence="4">CGMCC 4.7042</strain>
    </source>
</reference>
<proteinExistence type="predicted"/>
<accession>A0A1G9TVD6</accession>
<keyword evidence="2" id="KW-0812">Transmembrane</keyword>
<feature type="compositionally biased region" description="Basic and acidic residues" evidence="1">
    <location>
        <begin position="1"/>
        <end position="25"/>
    </location>
</feature>
<dbReference type="EMBL" id="FNHI01000009">
    <property type="protein sequence ID" value="SDM51205.1"/>
    <property type="molecule type" value="Genomic_DNA"/>
</dbReference>
<organism evidence="3 4">
    <name type="scientific">Streptomyces wuyuanensis</name>
    <dbReference type="NCBI Taxonomy" id="1196353"/>
    <lineage>
        <taxon>Bacteria</taxon>
        <taxon>Bacillati</taxon>
        <taxon>Actinomycetota</taxon>
        <taxon>Actinomycetes</taxon>
        <taxon>Kitasatosporales</taxon>
        <taxon>Streptomycetaceae</taxon>
        <taxon>Streptomyces</taxon>
    </lineage>
</organism>
<name>A0A1G9TVD6_9ACTN</name>
<evidence type="ECO:0008006" key="5">
    <source>
        <dbReference type="Google" id="ProtNLM"/>
    </source>
</evidence>
<protein>
    <recommendedName>
        <fullName evidence="5">DUF3040 domain-containing protein</fullName>
    </recommendedName>
</protein>
<keyword evidence="2" id="KW-1133">Transmembrane helix</keyword>
<dbReference type="GeneID" id="40830350"/>
<dbReference type="InterPro" id="IPR021401">
    <property type="entry name" value="DUF3040"/>
</dbReference>
<feature type="transmembrane region" description="Helical" evidence="2">
    <location>
        <begin position="66"/>
        <end position="82"/>
    </location>
</feature>
<keyword evidence="4" id="KW-1185">Reference proteome</keyword>
<dbReference type="AlphaFoldDB" id="A0A1G9TVD6"/>
<evidence type="ECO:0000256" key="2">
    <source>
        <dbReference type="SAM" id="Phobius"/>
    </source>
</evidence>
<keyword evidence="2" id="KW-0472">Membrane</keyword>